<dbReference type="Proteomes" id="UP001366503">
    <property type="component" value="Unassembled WGS sequence"/>
</dbReference>
<gene>
    <name evidence="3" type="primary">trbB</name>
    <name evidence="3" type="ORF">O7A05_07455</name>
</gene>
<dbReference type="RefSeq" id="WP_337092451.1">
    <property type="nucleotide sequence ID" value="NZ_JAPYKO010000003.1"/>
</dbReference>
<protein>
    <submittedName>
        <fullName evidence="3">P-type conjugative transfer ATPase TrbB</fullName>
    </submittedName>
</protein>
<dbReference type="NCBIfam" id="TIGR02782">
    <property type="entry name" value="TrbB_P"/>
    <property type="match status" value="1"/>
</dbReference>
<keyword evidence="4" id="KW-1185">Reference proteome</keyword>
<feature type="domain" description="Bacterial type II secretion system protein E" evidence="2">
    <location>
        <begin position="90"/>
        <end position="271"/>
    </location>
</feature>
<dbReference type="InterPro" id="IPR027417">
    <property type="entry name" value="P-loop_NTPase"/>
</dbReference>
<dbReference type="SUPFAM" id="SSF52540">
    <property type="entry name" value="P-loop containing nucleoside triphosphate hydrolases"/>
    <property type="match status" value="1"/>
</dbReference>
<dbReference type="InterPro" id="IPR014149">
    <property type="entry name" value="Conjug-transfer_TrbB"/>
</dbReference>
<evidence type="ECO:0000313" key="4">
    <source>
        <dbReference type="Proteomes" id="UP001366503"/>
    </source>
</evidence>
<evidence type="ECO:0000256" key="1">
    <source>
        <dbReference type="ARBA" id="ARBA00006611"/>
    </source>
</evidence>
<accession>A0ABU8K8R9</accession>
<organism evidence="3 4">
    <name type="scientific">Mesorhizobium argentiipisi</name>
    <dbReference type="NCBI Taxonomy" id="3015175"/>
    <lineage>
        <taxon>Bacteria</taxon>
        <taxon>Pseudomonadati</taxon>
        <taxon>Pseudomonadota</taxon>
        <taxon>Alphaproteobacteria</taxon>
        <taxon>Hyphomicrobiales</taxon>
        <taxon>Phyllobacteriaceae</taxon>
        <taxon>Mesorhizobium</taxon>
    </lineage>
</organism>
<name>A0ABU8K8R9_9HYPH</name>
<dbReference type="Gene3D" id="3.40.50.300">
    <property type="entry name" value="P-loop containing nucleotide triphosphate hydrolases"/>
    <property type="match status" value="1"/>
</dbReference>
<proteinExistence type="inferred from homology"/>
<dbReference type="PANTHER" id="PTHR30486:SF6">
    <property type="entry name" value="TYPE IV PILUS RETRACTATION ATPASE PILT"/>
    <property type="match status" value="1"/>
</dbReference>
<evidence type="ECO:0000259" key="2">
    <source>
        <dbReference type="Pfam" id="PF00437"/>
    </source>
</evidence>
<comment type="similarity">
    <text evidence="1">Belongs to the GSP E family.</text>
</comment>
<dbReference type="PANTHER" id="PTHR30486">
    <property type="entry name" value="TWITCHING MOTILITY PROTEIN PILT"/>
    <property type="match status" value="1"/>
</dbReference>
<evidence type="ECO:0000313" key="3">
    <source>
        <dbReference type="EMBL" id="MEI9402002.1"/>
    </source>
</evidence>
<reference evidence="3 4" key="1">
    <citation type="submission" date="2022-12" db="EMBL/GenBank/DDBJ databases">
        <authorList>
            <person name="Muema E."/>
        </authorList>
    </citation>
    <scope>NUCLEOTIDE SEQUENCE [LARGE SCALE GENOMIC DNA]</scope>
    <source>
        <strain evidence="4">1330</strain>
    </source>
</reference>
<comment type="caution">
    <text evidence="3">The sequence shown here is derived from an EMBL/GenBank/DDBJ whole genome shotgun (WGS) entry which is preliminary data.</text>
</comment>
<dbReference type="InterPro" id="IPR001482">
    <property type="entry name" value="T2SS/T4SS_dom"/>
</dbReference>
<dbReference type="Pfam" id="PF00437">
    <property type="entry name" value="T2SSE"/>
    <property type="match status" value="1"/>
</dbReference>
<dbReference type="Gene3D" id="3.30.450.90">
    <property type="match status" value="1"/>
</dbReference>
<dbReference type="InterPro" id="IPR050921">
    <property type="entry name" value="T4SS_GSP_E_ATPase"/>
</dbReference>
<dbReference type="CDD" id="cd01130">
    <property type="entry name" value="VirB11-like_ATPase"/>
    <property type="match status" value="1"/>
</dbReference>
<sequence>MLRTALGPAIAGYLEDPTIVEVMLNPDGRLWVDRLREGLFATDDILTPADGERIVRLVAHHVGAEVHSAAPRVSAELPETGERFEGLLPPVVAAPTFAIRKPAVAVFTLQNYVASGVMTESQADVLQLAVTRRKNILVAGGTSTGKTTLVNALLAEIAKSSDRIVLIEDTRELQCAAPNLVALRTKDGVASLSDLVKSSLRLRPDRIPIGEVRGAEALDLLKAWGTGHPGGIGTIHASSGVGALRRLEQLVQEAVVTVPRALIAETVDIVAVLAGRGSARRLVEIALVDGLDPSTGDYRILEAKIAADPKPDPQSSMEPQNESDPLHFIIYP</sequence>
<dbReference type="EMBL" id="JAPYKO010000003">
    <property type="protein sequence ID" value="MEI9402002.1"/>
    <property type="molecule type" value="Genomic_DNA"/>
</dbReference>